<keyword evidence="2 4" id="KW-0560">Oxidoreductase</keyword>
<dbReference type="SMART" id="SM00822">
    <property type="entry name" value="PKS_KR"/>
    <property type="match status" value="1"/>
</dbReference>
<proteinExistence type="inferred from homology"/>
<dbReference type="Gene3D" id="3.40.50.720">
    <property type="entry name" value="NAD(P)-binding Rossmann-like Domain"/>
    <property type="match status" value="1"/>
</dbReference>
<dbReference type="AlphaFoldDB" id="A0A8J7MAU0"/>
<keyword evidence="5" id="KW-1185">Reference proteome</keyword>
<protein>
    <submittedName>
        <fullName evidence="4">3-oxoacyl-ACP reductase FabG</fullName>
        <ecNumber evidence="4">1.1.1.100</ecNumber>
    </submittedName>
</protein>
<dbReference type="InterPro" id="IPR002347">
    <property type="entry name" value="SDR_fam"/>
</dbReference>
<sequence length="239" mass="25402">MKRAFVTGGSSPIGAAIARELSRQGHHVIVHASRNHTAAEETADGIRRDGGSAETIVLDLTRVEETQKRLGEVVESEPIQIFVHNAGLHRDMPFAAMEPDDWRAVIDVNLNGFYAALKPLMLPMMRTRWGRIIAISSLTAITGNRGQTNYAAAKGGLLPLVKSLTREYGSRGITANVVAPGLIATSETEALQNFDQLASLCPAGRPGRPEEVAAIVGFLASEASGYISGQMIAVDGGTS</sequence>
<comment type="similarity">
    <text evidence="1">Belongs to the short-chain dehydrogenases/reductases (SDR) family.</text>
</comment>
<dbReference type="SUPFAM" id="SSF51735">
    <property type="entry name" value="NAD(P)-binding Rossmann-fold domains"/>
    <property type="match status" value="1"/>
</dbReference>
<dbReference type="PANTHER" id="PTHR42879:SF2">
    <property type="entry name" value="3-OXOACYL-[ACYL-CARRIER-PROTEIN] REDUCTASE FABG"/>
    <property type="match status" value="1"/>
</dbReference>
<comment type="caution">
    <text evidence="4">The sequence shown here is derived from an EMBL/GenBank/DDBJ whole genome shotgun (WGS) entry which is preliminary data.</text>
</comment>
<dbReference type="PANTHER" id="PTHR42879">
    <property type="entry name" value="3-OXOACYL-(ACYL-CARRIER-PROTEIN) REDUCTASE"/>
    <property type="match status" value="1"/>
</dbReference>
<dbReference type="InterPro" id="IPR036291">
    <property type="entry name" value="NAD(P)-bd_dom_sf"/>
</dbReference>
<evidence type="ECO:0000256" key="2">
    <source>
        <dbReference type="ARBA" id="ARBA00023002"/>
    </source>
</evidence>
<dbReference type="NCBIfam" id="NF004200">
    <property type="entry name" value="PRK05653.1-5"/>
    <property type="match status" value="1"/>
</dbReference>
<dbReference type="EC" id="1.1.1.100" evidence="4"/>
<evidence type="ECO:0000259" key="3">
    <source>
        <dbReference type="SMART" id="SM00822"/>
    </source>
</evidence>
<evidence type="ECO:0000256" key="1">
    <source>
        <dbReference type="ARBA" id="ARBA00006484"/>
    </source>
</evidence>
<dbReference type="NCBIfam" id="NF009466">
    <property type="entry name" value="PRK12826.1-2"/>
    <property type="match status" value="1"/>
</dbReference>
<accession>A0A8J7MAU0</accession>
<evidence type="ECO:0000313" key="4">
    <source>
        <dbReference type="EMBL" id="MBK0400878.1"/>
    </source>
</evidence>
<dbReference type="InterPro" id="IPR050259">
    <property type="entry name" value="SDR"/>
</dbReference>
<evidence type="ECO:0000313" key="5">
    <source>
        <dbReference type="Proteomes" id="UP000655420"/>
    </source>
</evidence>
<gene>
    <name evidence="4" type="primary">fabG</name>
    <name evidence="4" type="ORF">H0I76_16885</name>
</gene>
<dbReference type="Proteomes" id="UP000655420">
    <property type="component" value="Unassembled WGS sequence"/>
</dbReference>
<organism evidence="4 5">
    <name type="scientific">Thermohalobaculum xanthum</name>
    <dbReference type="NCBI Taxonomy" id="2753746"/>
    <lineage>
        <taxon>Bacteria</taxon>
        <taxon>Pseudomonadati</taxon>
        <taxon>Pseudomonadota</taxon>
        <taxon>Alphaproteobacteria</taxon>
        <taxon>Rhodobacterales</taxon>
        <taxon>Paracoccaceae</taxon>
        <taxon>Thermohalobaculum</taxon>
    </lineage>
</organism>
<name>A0A8J7MAU0_9RHOB</name>
<dbReference type="PRINTS" id="PR00080">
    <property type="entry name" value="SDRFAMILY"/>
</dbReference>
<dbReference type="EMBL" id="JAEHHL010000012">
    <property type="protein sequence ID" value="MBK0400878.1"/>
    <property type="molecule type" value="Genomic_DNA"/>
</dbReference>
<dbReference type="RefSeq" id="WP_200612640.1">
    <property type="nucleotide sequence ID" value="NZ_JAEHHL010000012.1"/>
</dbReference>
<dbReference type="InterPro" id="IPR057326">
    <property type="entry name" value="KR_dom"/>
</dbReference>
<dbReference type="FunFam" id="3.40.50.720:FF:000173">
    <property type="entry name" value="3-oxoacyl-[acyl-carrier protein] reductase"/>
    <property type="match status" value="1"/>
</dbReference>
<dbReference type="PRINTS" id="PR00081">
    <property type="entry name" value="GDHRDH"/>
</dbReference>
<dbReference type="Pfam" id="PF13561">
    <property type="entry name" value="adh_short_C2"/>
    <property type="match status" value="1"/>
</dbReference>
<reference evidence="4" key="1">
    <citation type="submission" date="2020-12" db="EMBL/GenBank/DDBJ databases">
        <title>Bacterial taxonomy.</title>
        <authorList>
            <person name="Pan X."/>
        </authorList>
    </citation>
    <scope>NUCLEOTIDE SEQUENCE</scope>
    <source>
        <strain evidence="4">M0105</strain>
    </source>
</reference>
<feature type="domain" description="Ketoreductase" evidence="3">
    <location>
        <begin position="2"/>
        <end position="186"/>
    </location>
</feature>
<dbReference type="GO" id="GO:0004316">
    <property type="term" value="F:3-oxoacyl-[acyl-carrier-protein] reductase (NADPH) activity"/>
    <property type="evidence" value="ECO:0007669"/>
    <property type="project" value="UniProtKB-EC"/>
</dbReference>